<gene>
    <name evidence="1" type="ORF">K3G42_017057</name>
</gene>
<dbReference type="EMBL" id="CM037614">
    <property type="protein sequence ID" value="KAH8016387.1"/>
    <property type="molecule type" value="Genomic_DNA"/>
</dbReference>
<proteinExistence type="predicted"/>
<protein>
    <submittedName>
        <fullName evidence="1">Uncharacterized protein</fullName>
    </submittedName>
</protein>
<sequence length="131" mass="15118">MCTLHFHRQPQHGSLFYLELAHVAFSLFHFKTLTWYKADTCIEPLTQSSQQFPIQTVCTGSDLLSFNNRSASCILKCLLSAPEVILELIIRFWLVQQLILFPLSVLHIRPLEIVIVSNPFKKMEKDTSAKR</sequence>
<organism evidence="1 2">
    <name type="scientific">Sphaerodactylus townsendi</name>
    <dbReference type="NCBI Taxonomy" id="933632"/>
    <lineage>
        <taxon>Eukaryota</taxon>
        <taxon>Metazoa</taxon>
        <taxon>Chordata</taxon>
        <taxon>Craniata</taxon>
        <taxon>Vertebrata</taxon>
        <taxon>Euteleostomi</taxon>
        <taxon>Lepidosauria</taxon>
        <taxon>Squamata</taxon>
        <taxon>Bifurcata</taxon>
        <taxon>Gekkota</taxon>
        <taxon>Sphaerodactylidae</taxon>
        <taxon>Sphaerodactylus</taxon>
    </lineage>
</organism>
<evidence type="ECO:0000313" key="1">
    <source>
        <dbReference type="EMBL" id="KAH8016387.1"/>
    </source>
</evidence>
<evidence type="ECO:0000313" key="2">
    <source>
        <dbReference type="Proteomes" id="UP000827872"/>
    </source>
</evidence>
<comment type="caution">
    <text evidence="1">The sequence shown here is derived from an EMBL/GenBank/DDBJ whole genome shotgun (WGS) entry which is preliminary data.</text>
</comment>
<reference evidence="1" key="1">
    <citation type="submission" date="2021-08" db="EMBL/GenBank/DDBJ databases">
        <title>The first chromosome-level gecko genome reveals the dynamic sex chromosomes of Neotropical dwarf geckos (Sphaerodactylidae: Sphaerodactylus).</title>
        <authorList>
            <person name="Pinto B.J."/>
            <person name="Keating S.E."/>
            <person name="Gamble T."/>
        </authorList>
    </citation>
    <scope>NUCLEOTIDE SEQUENCE</scope>
    <source>
        <strain evidence="1">TG3544</strain>
    </source>
</reference>
<keyword evidence="2" id="KW-1185">Reference proteome</keyword>
<dbReference type="Proteomes" id="UP000827872">
    <property type="component" value="Linkage Group LG01"/>
</dbReference>
<accession>A0ACB8G9Z2</accession>
<name>A0ACB8G9Z2_9SAUR</name>